<proteinExistence type="predicted"/>
<dbReference type="GO" id="GO:0046819">
    <property type="term" value="P:protein secretion by the type V secretion system"/>
    <property type="evidence" value="ECO:0007669"/>
    <property type="project" value="TreeGrafter"/>
</dbReference>
<gene>
    <name evidence="2" type="ORF">FRY74_08535</name>
</gene>
<dbReference type="InterPro" id="IPR010827">
    <property type="entry name" value="BamA/TamA_POTRA"/>
</dbReference>
<reference evidence="2 3" key="1">
    <citation type="submission" date="2019-08" db="EMBL/GenBank/DDBJ databases">
        <title>Genome of Vicingus serpentipes NCIMB 15042.</title>
        <authorList>
            <person name="Bowman J.P."/>
        </authorList>
    </citation>
    <scope>NUCLEOTIDE SEQUENCE [LARGE SCALE GENOMIC DNA]</scope>
    <source>
        <strain evidence="2 3">NCIMB 15042</strain>
    </source>
</reference>
<dbReference type="EMBL" id="VOOS01000003">
    <property type="protein sequence ID" value="TXB65460.1"/>
    <property type="molecule type" value="Genomic_DNA"/>
</dbReference>
<protein>
    <recommendedName>
        <fullName evidence="1">POTRA domain-containing protein</fullName>
    </recommendedName>
</protein>
<name>A0A5C6RV90_9FLAO</name>
<dbReference type="PANTHER" id="PTHR34597:SF3">
    <property type="entry name" value="OUTER MEMBRANE TRANSPORTER CDIB"/>
    <property type="match status" value="1"/>
</dbReference>
<keyword evidence="3" id="KW-1185">Reference proteome</keyword>
<dbReference type="Pfam" id="PF07244">
    <property type="entry name" value="POTRA"/>
    <property type="match status" value="1"/>
</dbReference>
<dbReference type="GO" id="GO:0008320">
    <property type="term" value="F:protein transmembrane transporter activity"/>
    <property type="evidence" value="ECO:0007669"/>
    <property type="project" value="TreeGrafter"/>
</dbReference>
<dbReference type="PANTHER" id="PTHR34597">
    <property type="entry name" value="SLR1661 PROTEIN"/>
    <property type="match status" value="1"/>
</dbReference>
<dbReference type="AlphaFoldDB" id="A0A5C6RV90"/>
<feature type="domain" description="POTRA" evidence="1">
    <location>
        <begin position="179"/>
        <end position="221"/>
    </location>
</feature>
<dbReference type="GO" id="GO:0098046">
    <property type="term" value="C:type V protein secretion system complex"/>
    <property type="evidence" value="ECO:0007669"/>
    <property type="project" value="TreeGrafter"/>
</dbReference>
<sequence length="581" mass="67263">MYYTILAKLNFILFVLIFSTAQLFAQKIELKLVFSDSLIKPSKIISYNKIINQLELKTELTAIVNQLNSQAYLTATIDSVLIDSTTYKAYIHLGKQYKWTYLTTTNIDEEVLSKVGFRDKIFMNRPFNNRQLYSFYERIITHYENNGFPFASLKMDSLGIYNNTISANLNLSKNKFCLVDSVKIIGTATISDRYIQNYIRIKNGDYYNETLIKTISNRIKELPFVEEEQPFKMIFKENENELLLNLKKKKASRFNGVLGIQPDNNTGELRFTGDVKLNLVNSFKKGEEIDFNWRSLQKSTQDLKAKFSYPFLFNTPFGLDFNFKLFKKDTTFIDVFNKIGIRYILKGNNYMSVFFQNKSSSLLSTSGFETLTVLPNFADISTQLYGINFYYAKLDYRLNPRKGYEIDTEGAIGTKKIKKNNALDESLYNDIKLKSNLYNVNLNASIYLPIRNRSVIKIGTQNGLTYNDNLFENELLRIGGLFTLRGFDEESIYTSSYTIQTIEYRFILEQNSYLYLFADGAYYENRKINSNISDTPYGFGAGMSFETKAGIFSISYALGKQFDNPMLFKNAKVHFGFVNYF</sequence>
<evidence type="ECO:0000313" key="2">
    <source>
        <dbReference type="EMBL" id="TXB65460.1"/>
    </source>
</evidence>
<dbReference type="RefSeq" id="WP_170227988.1">
    <property type="nucleotide sequence ID" value="NZ_VOOS01000003.1"/>
</dbReference>
<organism evidence="2 3">
    <name type="scientific">Vicingus serpentipes</name>
    <dbReference type="NCBI Taxonomy" id="1926625"/>
    <lineage>
        <taxon>Bacteria</taxon>
        <taxon>Pseudomonadati</taxon>
        <taxon>Bacteroidota</taxon>
        <taxon>Flavobacteriia</taxon>
        <taxon>Flavobacteriales</taxon>
        <taxon>Vicingaceae</taxon>
        <taxon>Vicingus</taxon>
    </lineage>
</organism>
<accession>A0A5C6RV90</accession>
<evidence type="ECO:0000313" key="3">
    <source>
        <dbReference type="Proteomes" id="UP000321721"/>
    </source>
</evidence>
<dbReference type="InterPro" id="IPR051544">
    <property type="entry name" value="TPS_OM_transporter"/>
</dbReference>
<evidence type="ECO:0000259" key="1">
    <source>
        <dbReference type="Pfam" id="PF07244"/>
    </source>
</evidence>
<dbReference type="Proteomes" id="UP000321721">
    <property type="component" value="Unassembled WGS sequence"/>
</dbReference>
<dbReference type="GO" id="GO:0019867">
    <property type="term" value="C:outer membrane"/>
    <property type="evidence" value="ECO:0007669"/>
    <property type="project" value="InterPro"/>
</dbReference>
<comment type="caution">
    <text evidence="2">The sequence shown here is derived from an EMBL/GenBank/DDBJ whole genome shotgun (WGS) entry which is preliminary data.</text>
</comment>
<dbReference type="Gene3D" id="2.40.160.50">
    <property type="entry name" value="membrane protein fhac: a member of the omp85/tpsb transporter family"/>
    <property type="match status" value="1"/>
</dbReference>